<reference evidence="1 2" key="1">
    <citation type="submission" date="2019-03" db="EMBL/GenBank/DDBJ databases">
        <title>Genomic Encyclopedia of Type Strains, Phase IV (KMG-IV): sequencing the most valuable type-strain genomes for metagenomic binning, comparative biology and taxonomic classification.</title>
        <authorList>
            <person name="Goeker M."/>
        </authorList>
    </citation>
    <scope>NUCLEOTIDE SEQUENCE [LARGE SCALE GENOMIC DNA]</scope>
    <source>
        <strain evidence="1 2">DSM 25059</strain>
    </source>
</reference>
<proteinExistence type="predicted"/>
<gene>
    <name evidence="1" type="ORF">EV664_10287</name>
</gene>
<dbReference type="Proteomes" id="UP000295493">
    <property type="component" value="Unassembled WGS sequence"/>
</dbReference>
<name>A0A4R6FU84_9SPHN</name>
<protein>
    <submittedName>
        <fullName evidence="1">Uncharacterized protein</fullName>
    </submittedName>
</protein>
<accession>A0A4R6FU84</accession>
<dbReference type="AlphaFoldDB" id="A0A4R6FU84"/>
<keyword evidence="2" id="KW-1185">Reference proteome</keyword>
<evidence type="ECO:0000313" key="2">
    <source>
        <dbReference type="Proteomes" id="UP000295493"/>
    </source>
</evidence>
<organism evidence="1 2">
    <name type="scientific">Stakelama pacifica</name>
    <dbReference type="NCBI Taxonomy" id="517720"/>
    <lineage>
        <taxon>Bacteria</taxon>
        <taxon>Pseudomonadati</taxon>
        <taxon>Pseudomonadota</taxon>
        <taxon>Alphaproteobacteria</taxon>
        <taxon>Sphingomonadales</taxon>
        <taxon>Sphingomonadaceae</taxon>
        <taxon>Stakelama</taxon>
    </lineage>
</organism>
<evidence type="ECO:0000313" key="1">
    <source>
        <dbReference type="EMBL" id="TDN85381.1"/>
    </source>
</evidence>
<sequence length="54" mass="6287">MLALVPNYQAGPQPSWEWYHLDVRSRPVAKSVEPFPSKGAARRDYYIRFTSSFL</sequence>
<dbReference type="EMBL" id="SNWD01000002">
    <property type="protein sequence ID" value="TDN85381.1"/>
    <property type="molecule type" value="Genomic_DNA"/>
</dbReference>
<comment type="caution">
    <text evidence="1">The sequence shown here is derived from an EMBL/GenBank/DDBJ whole genome shotgun (WGS) entry which is preliminary data.</text>
</comment>